<evidence type="ECO:0000313" key="2">
    <source>
        <dbReference type="Proteomes" id="UP000836387"/>
    </source>
</evidence>
<dbReference type="EMBL" id="CADEHS020000527">
    <property type="protein sequence ID" value="CAG9953452.1"/>
    <property type="molecule type" value="Genomic_DNA"/>
</dbReference>
<gene>
    <name evidence="1" type="ORF">CRV2_00019025</name>
</gene>
<organism evidence="1 2">
    <name type="scientific">Clonostachys rosea f. rosea IK726</name>
    <dbReference type="NCBI Taxonomy" id="1349383"/>
    <lineage>
        <taxon>Eukaryota</taxon>
        <taxon>Fungi</taxon>
        <taxon>Dikarya</taxon>
        <taxon>Ascomycota</taxon>
        <taxon>Pezizomycotina</taxon>
        <taxon>Sordariomycetes</taxon>
        <taxon>Hypocreomycetidae</taxon>
        <taxon>Hypocreales</taxon>
        <taxon>Bionectriaceae</taxon>
        <taxon>Clonostachys</taxon>
    </lineage>
</organism>
<reference evidence="1" key="1">
    <citation type="submission" date="2020-04" db="EMBL/GenBank/DDBJ databases">
        <authorList>
            <person name="Broberg M."/>
        </authorList>
    </citation>
    <scope>NUCLEOTIDE SEQUENCE</scope>
</reference>
<evidence type="ECO:0000313" key="1">
    <source>
        <dbReference type="EMBL" id="CAG9953452.1"/>
    </source>
</evidence>
<protein>
    <submittedName>
        <fullName evidence="1">Uncharacterized protein</fullName>
    </submittedName>
</protein>
<accession>A0ACA9UM59</accession>
<comment type="caution">
    <text evidence="1">The sequence shown here is derived from an EMBL/GenBank/DDBJ whole genome shotgun (WGS) entry which is preliminary data.</text>
</comment>
<reference evidence="1" key="2">
    <citation type="submission" date="2021-10" db="EMBL/GenBank/DDBJ databases">
        <authorList>
            <person name="Piombo E."/>
        </authorList>
    </citation>
    <scope>NUCLEOTIDE SEQUENCE</scope>
</reference>
<dbReference type="Proteomes" id="UP000836387">
    <property type="component" value="Unassembled WGS sequence"/>
</dbReference>
<keyword evidence="2" id="KW-1185">Reference proteome</keyword>
<sequence>MPSGAAAIILSLDLGLSDFAIVSTGSQLSLTVLDPAAEVVETRYPVGGLLDKHFQIHKTKKVDARLEGFKNEC</sequence>
<name>A0ACA9UM59_BIOOC</name>
<proteinExistence type="predicted"/>